<evidence type="ECO:0000313" key="2">
    <source>
        <dbReference type="Proteomes" id="UP000260758"/>
    </source>
</evidence>
<protein>
    <submittedName>
        <fullName evidence="1">Uncharacterized protein</fullName>
    </submittedName>
</protein>
<sequence length="99" mass="11734">MDNTLIATIENLEVRKVTKYSDNDEGWYHLIVTFEDEDCNRFYFVDDDMSRESRYQRGTFGTLKLNIATSENILNDFGNINYEILAEIYDFIPDDDRNN</sequence>
<gene>
    <name evidence="1" type="ORF">DXB99_03125</name>
</gene>
<reference evidence="1 2" key="1">
    <citation type="submission" date="2018-08" db="EMBL/GenBank/DDBJ databases">
        <title>A genome reference for cultivated species of the human gut microbiota.</title>
        <authorList>
            <person name="Zou Y."/>
            <person name="Xue W."/>
            <person name="Luo G."/>
        </authorList>
    </citation>
    <scope>NUCLEOTIDE SEQUENCE [LARGE SCALE GENOMIC DNA]</scope>
    <source>
        <strain evidence="1 2">OM07-13</strain>
    </source>
</reference>
<accession>A0A3E4YLR8</accession>
<dbReference type="Proteomes" id="UP000260758">
    <property type="component" value="Unassembled WGS sequence"/>
</dbReference>
<dbReference type="EMBL" id="QSTP01000001">
    <property type="protein sequence ID" value="RGM75533.1"/>
    <property type="molecule type" value="Genomic_DNA"/>
</dbReference>
<dbReference type="AlphaFoldDB" id="A0A3E4YLR8"/>
<organism evidence="1 2">
    <name type="scientific">Agathobacter rectalis</name>
    <dbReference type="NCBI Taxonomy" id="39491"/>
    <lineage>
        <taxon>Bacteria</taxon>
        <taxon>Bacillati</taxon>
        <taxon>Bacillota</taxon>
        <taxon>Clostridia</taxon>
        <taxon>Lachnospirales</taxon>
        <taxon>Lachnospiraceae</taxon>
        <taxon>Agathobacter</taxon>
    </lineage>
</organism>
<name>A0A3E4YLR8_9FIRM</name>
<evidence type="ECO:0000313" key="1">
    <source>
        <dbReference type="EMBL" id="RGM75533.1"/>
    </source>
</evidence>
<proteinExistence type="predicted"/>
<dbReference type="RefSeq" id="WP_117718292.1">
    <property type="nucleotide sequence ID" value="NZ_QSTP01000001.1"/>
</dbReference>
<comment type="caution">
    <text evidence="1">The sequence shown here is derived from an EMBL/GenBank/DDBJ whole genome shotgun (WGS) entry which is preliminary data.</text>
</comment>